<comment type="caution">
    <text evidence="2">The sequence shown here is derived from an EMBL/GenBank/DDBJ whole genome shotgun (WGS) entry which is preliminary data.</text>
</comment>
<evidence type="ECO:0000256" key="1">
    <source>
        <dbReference type="SAM" id="MobiDB-lite"/>
    </source>
</evidence>
<reference evidence="2 3" key="1">
    <citation type="submission" date="2024-05" db="EMBL/GenBank/DDBJ databases">
        <title>Genome sequencing and assembly of Indian major carp, Cirrhinus mrigala (Hamilton, 1822).</title>
        <authorList>
            <person name="Mohindra V."/>
            <person name="Chowdhury L.M."/>
            <person name="Lal K."/>
            <person name="Jena J.K."/>
        </authorList>
    </citation>
    <scope>NUCLEOTIDE SEQUENCE [LARGE SCALE GENOMIC DNA]</scope>
    <source>
        <strain evidence="2">CM1030</strain>
        <tissue evidence="2">Blood</tissue>
    </source>
</reference>
<proteinExistence type="predicted"/>
<dbReference type="Proteomes" id="UP001529510">
    <property type="component" value="Unassembled WGS sequence"/>
</dbReference>
<dbReference type="EMBL" id="JAMKFB020000024">
    <property type="protein sequence ID" value="KAL0156483.1"/>
    <property type="molecule type" value="Genomic_DNA"/>
</dbReference>
<feature type="non-terminal residue" evidence="2">
    <location>
        <position position="1"/>
    </location>
</feature>
<organism evidence="2 3">
    <name type="scientific">Cirrhinus mrigala</name>
    <name type="common">Mrigala</name>
    <dbReference type="NCBI Taxonomy" id="683832"/>
    <lineage>
        <taxon>Eukaryota</taxon>
        <taxon>Metazoa</taxon>
        <taxon>Chordata</taxon>
        <taxon>Craniata</taxon>
        <taxon>Vertebrata</taxon>
        <taxon>Euteleostomi</taxon>
        <taxon>Actinopterygii</taxon>
        <taxon>Neopterygii</taxon>
        <taxon>Teleostei</taxon>
        <taxon>Ostariophysi</taxon>
        <taxon>Cypriniformes</taxon>
        <taxon>Cyprinidae</taxon>
        <taxon>Labeoninae</taxon>
        <taxon>Labeonini</taxon>
        <taxon>Cirrhinus</taxon>
    </lineage>
</organism>
<evidence type="ECO:0000313" key="3">
    <source>
        <dbReference type="Proteomes" id="UP001529510"/>
    </source>
</evidence>
<protein>
    <submittedName>
        <fullName evidence="2">Uncharacterized protein</fullName>
    </submittedName>
</protein>
<feature type="region of interest" description="Disordered" evidence="1">
    <location>
        <begin position="1"/>
        <end position="21"/>
    </location>
</feature>
<keyword evidence="3" id="KW-1185">Reference proteome</keyword>
<feature type="non-terminal residue" evidence="2">
    <location>
        <position position="87"/>
    </location>
</feature>
<name>A0ABD0N837_CIRMR</name>
<accession>A0ABD0N837</accession>
<gene>
    <name evidence="2" type="ORF">M9458_047729</name>
</gene>
<sequence>AGLDPTAAPEAALPSGTADPAGVDAYDFKEYDLKEYDVTGLDKNQYEYGAYDEFGNVAPNPTSNYEDNFGPGVAAETDIAETEVTSD</sequence>
<evidence type="ECO:0000313" key="2">
    <source>
        <dbReference type="EMBL" id="KAL0156483.1"/>
    </source>
</evidence>
<dbReference type="AlphaFoldDB" id="A0ABD0N837"/>